<feature type="transmembrane region" description="Helical" evidence="1">
    <location>
        <begin position="114"/>
        <end position="132"/>
    </location>
</feature>
<gene>
    <name evidence="2" type="ORF">A2Y64_01860</name>
</gene>
<comment type="caution">
    <text evidence="2">The sequence shown here is derived from an EMBL/GenBank/DDBJ whole genome shotgun (WGS) entry which is preliminary data.</text>
</comment>
<keyword evidence="1" id="KW-0812">Transmembrane</keyword>
<sequence>MIAIFLAAIPWPAFAQDSDVDAVVELEIFGRRMAPSQLSFILRTDPEFEKVMLRQTYASQILNPIDKEEFEEGISVSQRSIDNPLLWLATGAGIASGITAGYMDANSETLNANWLAGTAGVALLAAAVIMLVD</sequence>
<keyword evidence="1" id="KW-1133">Transmembrane helix</keyword>
<proteinExistence type="predicted"/>
<keyword evidence="1" id="KW-0472">Membrane</keyword>
<evidence type="ECO:0000313" key="2">
    <source>
        <dbReference type="EMBL" id="OGD74477.1"/>
    </source>
</evidence>
<protein>
    <submittedName>
        <fullName evidence="2">Uncharacterized protein</fullName>
    </submittedName>
</protein>
<organism evidence="2 3">
    <name type="scientific">Candidatus Coatesbacteria bacterium RBG_13_66_14</name>
    <dbReference type="NCBI Taxonomy" id="1817816"/>
    <lineage>
        <taxon>Bacteria</taxon>
        <taxon>Candidatus Coatesiibacteriota</taxon>
    </lineage>
</organism>
<dbReference type="AlphaFoldDB" id="A0A1F5F4A7"/>
<reference evidence="2 3" key="1">
    <citation type="journal article" date="2016" name="Nat. Commun.">
        <title>Thousands of microbial genomes shed light on interconnected biogeochemical processes in an aquifer system.</title>
        <authorList>
            <person name="Anantharaman K."/>
            <person name="Brown C.T."/>
            <person name="Hug L.A."/>
            <person name="Sharon I."/>
            <person name="Castelle C.J."/>
            <person name="Probst A.J."/>
            <person name="Thomas B.C."/>
            <person name="Singh A."/>
            <person name="Wilkins M.J."/>
            <person name="Karaoz U."/>
            <person name="Brodie E.L."/>
            <person name="Williams K.H."/>
            <person name="Hubbard S.S."/>
            <person name="Banfield J.F."/>
        </authorList>
    </citation>
    <scope>NUCLEOTIDE SEQUENCE [LARGE SCALE GENOMIC DNA]</scope>
</reference>
<dbReference type="Proteomes" id="UP000177187">
    <property type="component" value="Unassembled WGS sequence"/>
</dbReference>
<evidence type="ECO:0000256" key="1">
    <source>
        <dbReference type="SAM" id="Phobius"/>
    </source>
</evidence>
<feature type="transmembrane region" description="Helical" evidence="1">
    <location>
        <begin position="85"/>
        <end position="102"/>
    </location>
</feature>
<evidence type="ECO:0000313" key="3">
    <source>
        <dbReference type="Proteomes" id="UP000177187"/>
    </source>
</evidence>
<dbReference type="EMBL" id="MFAF01000102">
    <property type="protein sequence ID" value="OGD74477.1"/>
    <property type="molecule type" value="Genomic_DNA"/>
</dbReference>
<accession>A0A1F5F4A7</accession>
<name>A0A1F5F4A7_9BACT</name>